<organism evidence="1 2">
    <name type="scientific">Actinoplanes cyaneus</name>
    <dbReference type="NCBI Taxonomy" id="52696"/>
    <lineage>
        <taxon>Bacteria</taxon>
        <taxon>Bacillati</taxon>
        <taxon>Actinomycetota</taxon>
        <taxon>Actinomycetes</taxon>
        <taxon>Micromonosporales</taxon>
        <taxon>Micromonosporaceae</taxon>
        <taxon>Actinoplanes</taxon>
    </lineage>
</organism>
<name>A0A919IUQ1_9ACTN</name>
<dbReference type="RefSeq" id="WP_203753237.1">
    <property type="nucleotide sequence ID" value="NZ_BAAAUC010000028.1"/>
</dbReference>
<comment type="caution">
    <text evidence="1">The sequence shown here is derived from an EMBL/GenBank/DDBJ whole genome shotgun (WGS) entry which is preliminary data.</text>
</comment>
<sequence length="86" mass="9079">MASIEEVKVNIAASVAGADRAIAGIQMVADQLDQSLALLRLTSIGSFHPSTAAAIAHLEQARTRLDEATQLTRAAMDSANQFRGMI</sequence>
<dbReference type="EMBL" id="BOMH01000070">
    <property type="protein sequence ID" value="GID70018.1"/>
    <property type="molecule type" value="Genomic_DNA"/>
</dbReference>
<evidence type="ECO:0000313" key="1">
    <source>
        <dbReference type="EMBL" id="GID70018.1"/>
    </source>
</evidence>
<proteinExistence type="predicted"/>
<reference evidence="1" key="1">
    <citation type="submission" date="2021-01" db="EMBL/GenBank/DDBJ databases">
        <title>Whole genome shotgun sequence of Actinoplanes cyaneus NBRC 14990.</title>
        <authorList>
            <person name="Komaki H."/>
            <person name="Tamura T."/>
        </authorList>
    </citation>
    <scope>NUCLEOTIDE SEQUENCE</scope>
    <source>
        <strain evidence="1">NBRC 14990</strain>
    </source>
</reference>
<evidence type="ECO:0000313" key="2">
    <source>
        <dbReference type="Proteomes" id="UP000619479"/>
    </source>
</evidence>
<keyword evidence="2" id="KW-1185">Reference proteome</keyword>
<dbReference type="AlphaFoldDB" id="A0A919IUQ1"/>
<gene>
    <name evidence="1" type="ORF">Acy02nite_78990</name>
</gene>
<dbReference type="Proteomes" id="UP000619479">
    <property type="component" value="Unassembled WGS sequence"/>
</dbReference>
<accession>A0A919IUQ1</accession>
<protein>
    <submittedName>
        <fullName evidence="1">Uncharacterized protein</fullName>
    </submittedName>
</protein>